<dbReference type="PANTHER" id="PTHR31645">
    <property type="entry name" value="OLIGOPEPTIDE TRANSPORTER YGL114W-RELATED"/>
    <property type="match status" value="1"/>
</dbReference>
<feature type="transmembrane region" description="Helical" evidence="6">
    <location>
        <begin position="151"/>
        <end position="169"/>
    </location>
</feature>
<feature type="transmembrane region" description="Helical" evidence="6">
    <location>
        <begin position="246"/>
        <end position="265"/>
    </location>
</feature>
<feature type="transmembrane region" description="Helical" evidence="6">
    <location>
        <begin position="181"/>
        <end position="201"/>
    </location>
</feature>
<dbReference type="GO" id="GO:0035673">
    <property type="term" value="F:oligopeptide transmembrane transporter activity"/>
    <property type="evidence" value="ECO:0007669"/>
    <property type="project" value="InterPro"/>
</dbReference>
<keyword evidence="4 6" id="KW-1133">Transmembrane helix</keyword>
<reference evidence="7" key="2">
    <citation type="submission" date="2021-04" db="EMBL/GenBank/DDBJ databases">
        <authorList>
            <person name="Gilroy R."/>
        </authorList>
    </citation>
    <scope>NUCLEOTIDE SEQUENCE</scope>
    <source>
        <strain evidence="7">CHK198-12963</strain>
    </source>
</reference>
<dbReference type="InterPro" id="IPR004813">
    <property type="entry name" value="OPT"/>
</dbReference>
<feature type="transmembrane region" description="Helical" evidence="6">
    <location>
        <begin position="286"/>
        <end position="308"/>
    </location>
</feature>
<dbReference type="EMBL" id="DWWB01000005">
    <property type="protein sequence ID" value="HJC65371.1"/>
    <property type="molecule type" value="Genomic_DNA"/>
</dbReference>
<accession>A0A9D2PRK8</accession>
<evidence type="ECO:0000256" key="3">
    <source>
        <dbReference type="ARBA" id="ARBA00022692"/>
    </source>
</evidence>
<feature type="transmembrane region" description="Helical" evidence="6">
    <location>
        <begin position="401"/>
        <end position="424"/>
    </location>
</feature>
<reference evidence="7" key="1">
    <citation type="journal article" date="2021" name="PeerJ">
        <title>Extensive microbial diversity within the chicken gut microbiome revealed by metagenomics and culture.</title>
        <authorList>
            <person name="Gilroy R."/>
            <person name="Ravi A."/>
            <person name="Getino M."/>
            <person name="Pursley I."/>
            <person name="Horton D.L."/>
            <person name="Alikhan N.F."/>
            <person name="Baker D."/>
            <person name="Gharbi K."/>
            <person name="Hall N."/>
            <person name="Watson M."/>
            <person name="Adriaenssens E.M."/>
            <person name="Foster-Nyarko E."/>
            <person name="Jarju S."/>
            <person name="Secka A."/>
            <person name="Antonio M."/>
            <person name="Oren A."/>
            <person name="Chaudhuri R.R."/>
            <person name="La Ragione R."/>
            <person name="Hildebrand F."/>
            <person name="Pallen M.J."/>
        </authorList>
    </citation>
    <scope>NUCLEOTIDE SEQUENCE</scope>
    <source>
        <strain evidence="7">CHK198-12963</strain>
    </source>
</reference>
<gene>
    <name evidence="7" type="ORF">H9931_01445</name>
</gene>
<feature type="transmembrane region" description="Helical" evidence="6">
    <location>
        <begin position="361"/>
        <end position="380"/>
    </location>
</feature>
<feature type="transmembrane region" description="Helical" evidence="6">
    <location>
        <begin position="7"/>
        <end position="28"/>
    </location>
</feature>
<feature type="transmembrane region" description="Helical" evidence="6">
    <location>
        <begin position="71"/>
        <end position="89"/>
    </location>
</feature>
<keyword evidence="5 6" id="KW-0472">Membrane</keyword>
<evidence type="ECO:0000256" key="1">
    <source>
        <dbReference type="ARBA" id="ARBA00004141"/>
    </source>
</evidence>
<proteinExistence type="predicted"/>
<organism evidence="7 8">
    <name type="scientific">Candidatus Enterocloster excrementigallinarum</name>
    <dbReference type="NCBI Taxonomy" id="2838558"/>
    <lineage>
        <taxon>Bacteria</taxon>
        <taxon>Bacillati</taxon>
        <taxon>Bacillota</taxon>
        <taxon>Clostridia</taxon>
        <taxon>Lachnospirales</taxon>
        <taxon>Lachnospiraceae</taxon>
        <taxon>Enterocloster</taxon>
    </lineage>
</organism>
<dbReference type="GO" id="GO:0016020">
    <property type="term" value="C:membrane"/>
    <property type="evidence" value="ECO:0007669"/>
    <property type="project" value="UniProtKB-SubCell"/>
</dbReference>
<feature type="transmembrane region" description="Helical" evidence="6">
    <location>
        <begin position="314"/>
        <end position="330"/>
    </location>
</feature>
<feature type="transmembrane region" description="Helical" evidence="6">
    <location>
        <begin position="95"/>
        <end position="116"/>
    </location>
</feature>
<dbReference type="AlphaFoldDB" id="A0A9D2PRK8"/>
<feature type="transmembrane region" description="Helical" evidence="6">
    <location>
        <begin position="208"/>
        <end position="226"/>
    </location>
</feature>
<evidence type="ECO:0000313" key="7">
    <source>
        <dbReference type="EMBL" id="HJC65371.1"/>
    </source>
</evidence>
<feature type="transmembrane region" description="Helical" evidence="6">
    <location>
        <begin position="40"/>
        <end position="59"/>
    </location>
</feature>
<sequence>MREKEFTFRAIFFGILVGIILQCVMVYLDAVAGLDMNVSSIATMLGILLMPLVGGAVSIREVNIMQTCASAVALCYGSMTGNYMAMMLTGQKFDWLGTLIPIFLANSIGICVVSLLRNQFVFDEKLSFPQSVMARTALEKVGKLSGREARLLYLGIAVGGVISLLQNFGFLPSSIDFTPLLLEHMTLGVLVMPLILGLGYMIGSRASLCMLAAALLVNLVEAPLGVRSGWFEDPAEKFSSMQNFNLPAVIGISLCAAILPLLGQWRTFVDLFKMKDSKDETSDIPFLKILFLLIASMAAITLFCRFYYGVGIPLMIFSLLLSCFFAIITVRVQAESGLTASMALNICQIFIVYALTRNTMLSLLIPFISMNIFVLAQNTMGDLKTGQMVGSSPKKQIWAQYAGILAGSVFAVIIFYGLVTLYGLESEKFSYPVAHMYQSLISGVAESGAAEMFNLGRFGIGGAIGALLSLLGLPAGGIALALYLAPTTILGVALGGLIRLAIEKAKGKETAARFINVSTGFAIGDGVVCVIVLLVTLLS</sequence>
<dbReference type="InterPro" id="IPR045035">
    <property type="entry name" value="YSL-like"/>
</dbReference>
<keyword evidence="2" id="KW-0813">Transport</keyword>
<dbReference type="PANTHER" id="PTHR31645:SF0">
    <property type="entry name" value="OLIGOPEPTIDE TRANSPORTER YGL114W-RELATED"/>
    <property type="match status" value="1"/>
</dbReference>
<dbReference type="Pfam" id="PF03169">
    <property type="entry name" value="OPT"/>
    <property type="match status" value="1"/>
</dbReference>
<feature type="transmembrane region" description="Helical" evidence="6">
    <location>
        <begin position="514"/>
        <end position="538"/>
    </location>
</feature>
<comment type="subcellular location">
    <subcellularLocation>
        <location evidence="1">Membrane</location>
        <topology evidence="1">Multi-pass membrane protein</topology>
    </subcellularLocation>
</comment>
<evidence type="ECO:0000313" key="8">
    <source>
        <dbReference type="Proteomes" id="UP000823863"/>
    </source>
</evidence>
<evidence type="ECO:0000256" key="4">
    <source>
        <dbReference type="ARBA" id="ARBA00022989"/>
    </source>
</evidence>
<dbReference type="Proteomes" id="UP000823863">
    <property type="component" value="Unassembled WGS sequence"/>
</dbReference>
<evidence type="ECO:0000256" key="6">
    <source>
        <dbReference type="SAM" id="Phobius"/>
    </source>
</evidence>
<feature type="transmembrane region" description="Helical" evidence="6">
    <location>
        <begin position="478"/>
        <end position="502"/>
    </location>
</feature>
<protein>
    <submittedName>
        <fullName evidence="7">OPT/YSL family transporter</fullName>
    </submittedName>
</protein>
<evidence type="ECO:0000256" key="2">
    <source>
        <dbReference type="ARBA" id="ARBA00022448"/>
    </source>
</evidence>
<comment type="caution">
    <text evidence="7">The sequence shown here is derived from an EMBL/GenBank/DDBJ whole genome shotgun (WGS) entry which is preliminary data.</text>
</comment>
<name>A0A9D2PRK8_9FIRM</name>
<keyword evidence="3 6" id="KW-0812">Transmembrane</keyword>
<evidence type="ECO:0000256" key="5">
    <source>
        <dbReference type="ARBA" id="ARBA00023136"/>
    </source>
</evidence>